<dbReference type="SUPFAM" id="SSF55718">
    <property type="entry name" value="SCP-like"/>
    <property type="match status" value="1"/>
</dbReference>
<evidence type="ECO:0000313" key="4">
    <source>
        <dbReference type="Proteomes" id="UP000065473"/>
    </source>
</evidence>
<evidence type="ECO:0000313" key="1">
    <source>
        <dbReference type="EMBL" id="ALU29716.1"/>
    </source>
</evidence>
<dbReference type="Proteomes" id="UP000065473">
    <property type="component" value="Chromosome"/>
</dbReference>
<evidence type="ECO:0000313" key="3">
    <source>
        <dbReference type="Proteomes" id="UP000060043"/>
    </source>
</evidence>
<reference evidence="3 4" key="1">
    <citation type="submission" date="2015-12" db="EMBL/GenBank/DDBJ databases">
        <title>A stable core within a dynamic pangenome in Sulfolobus acidocaldarius.</title>
        <authorList>
            <person name="Anderson R."/>
            <person name="Kouris A."/>
            <person name="Seward C."/>
            <person name="Campbell K."/>
            <person name="Whitaker R."/>
        </authorList>
    </citation>
    <scope>NUCLEOTIDE SEQUENCE [LARGE SCALE GENOMIC DNA]</scope>
    <source>
        <strain evidence="1 4">GG12-C01-09</strain>
        <strain evidence="2 3">NG05B_CO5_07</strain>
    </source>
</reference>
<dbReference type="InterPro" id="IPR036527">
    <property type="entry name" value="SCP2_sterol-bd_dom_sf"/>
</dbReference>
<proteinExistence type="predicted"/>
<protein>
    <recommendedName>
        <fullName evidence="5">SCP2 domain-containing protein</fullName>
    </recommendedName>
</protein>
<dbReference type="STRING" id="1435377.SUSAZ_10390"/>
<gene>
    <name evidence="1" type="ORF">ATY89_07020</name>
    <name evidence="2" type="ORF">ATZ20_10040</name>
</gene>
<dbReference type="AlphaFoldDB" id="A0A0U2VXF7"/>
<dbReference type="PaxDb" id="1435377-SUSAZ_10390"/>
<accession>A0A0U2VXF7</accession>
<evidence type="ECO:0008006" key="5">
    <source>
        <dbReference type="Google" id="ProtNLM"/>
    </source>
</evidence>
<name>A0A0U2VXF7_9CREN</name>
<sequence>MGEENKLLFPSKEWAQEFCRSLNENKQFLEGARNIKWNSILFVGVEAPENVRAAVVKGVAISLGVLNEDLIRQATELLSPTVPPEDRKIVMEALENITGRKLPEDIKNGYINNSSSGAVKLILDKGKCVATEFYVDILNVSADVILEARYQDWVKIIEGKLDASLALLGGIIKIKKGSLSELGKYTNTALIFADVARKINARIQV</sequence>
<dbReference type="GeneID" id="14552731"/>
<dbReference type="RefSeq" id="WP_011279004.1">
    <property type="nucleotide sequence ID" value="NZ_BHWZ01000006.1"/>
</dbReference>
<dbReference type="EMBL" id="CP013694">
    <property type="protein sequence ID" value="ALU29716.1"/>
    <property type="molecule type" value="Genomic_DNA"/>
</dbReference>
<dbReference type="Gene3D" id="3.30.1050.10">
    <property type="entry name" value="SCP2 sterol-binding domain"/>
    <property type="match status" value="1"/>
</dbReference>
<organism evidence="1 4">
    <name type="scientific">Sulfolobus acidocaldarius</name>
    <dbReference type="NCBI Taxonomy" id="2285"/>
    <lineage>
        <taxon>Archaea</taxon>
        <taxon>Thermoproteota</taxon>
        <taxon>Thermoprotei</taxon>
        <taxon>Sulfolobales</taxon>
        <taxon>Sulfolobaceae</taxon>
        <taxon>Sulfolobus</taxon>
    </lineage>
</organism>
<dbReference type="EMBL" id="CP013695">
    <property type="protein sequence ID" value="ALU32452.1"/>
    <property type="molecule type" value="Genomic_DNA"/>
</dbReference>
<dbReference type="Proteomes" id="UP000060043">
    <property type="component" value="Chromosome"/>
</dbReference>
<dbReference type="OrthoDB" id="51304at2157"/>
<evidence type="ECO:0000313" key="2">
    <source>
        <dbReference type="EMBL" id="ALU32452.1"/>
    </source>
</evidence>